<name>A0A1I0BQP6_9FIRM</name>
<evidence type="ECO:0000313" key="2">
    <source>
        <dbReference type="EMBL" id="SET09016.1"/>
    </source>
</evidence>
<sequence>MRSKKKVLRKSGWNWNAFFKSVFWYYKKGMTGKAVFMTLIIIATFFVGLIPVMIYCGANGNKDFYNFVMKNQIII</sequence>
<dbReference type="AlphaFoldDB" id="A0A1I0BQP6"/>
<dbReference type="Proteomes" id="UP000243819">
    <property type="component" value="Unassembled WGS sequence"/>
</dbReference>
<dbReference type="EMBL" id="FOIF01000046">
    <property type="protein sequence ID" value="SET09016.1"/>
    <property type="molecule type" value="Genomic_DNA"/>
</dbReference>
<gene>
    <name evidence="2" type="ORF">SAMN03080614_10463</name>
</gene>
<keyword evidence="1" id="KW-1133">Transmembrane helix</keyword>
<protein>
    <submittedName>
        <fullName evidence="2">Uncharacterized protein</fullName>
    </submittedName>
</protein>
<evidence type="ECO:0000313" key="3">
    <source>
        <dbReference type="Proteomes" id="UP000243819"/>
    </source>
</evidence>
<reference evidence="3" key="1">
    <citation type="submission" date="2016-10" db="EMBL/GenBank/DDBJ databases">
        <authorList>
            <person name="Varghese N."/>
            <person name="Submissions S."/>
        </authorList>
    </citation>
    <scope>NUCLEOTIDE SEQUENCE [LARGE SCALE GENOMIC DNA]</scope>
    <source>
        <strain evidence="3">DSM 13577</strain>
    </source>
</reference>
<proteinExistence type="predicted"/>
<dbReference type="RefSeq" id="WP_091351229.1">
    <property type="nucleotide sequence ID" value="NZ_FOIF01000046.1"/>
</dbReference>
<dbReference type="STRING" id="1120990.SAMN03080614_10463"/>
<evidence type="ECO:0000256" key="1">
    <source>
        <dbReference type="SAM" id="Phobius"/>
    </source>
</evidence>
<keyword evidence="1" id="KW-0472">Membrane</keyword>
<keyword evidence="3" id="KW-1185">Reference proteome</keyword>
<keyword evidence="1" id="KW-0812">Transmembrane</keyword>
<dbReference type="OrthoDB" id="6691119at2"/>
<organism evidence="2 3">
    <name type="scientific">Anaerobranca gottschalkii DSM 13577</name>
    <dbReference type="NCBI Taxonomy" id="1120990"/>
    <lineage>
        <taxon>Bacteria</taxon>
        <taxon>Bacillati</taxon>
        <taxon>Bacillota</taxon>
        <taxon>Clostridia</taxon>
        <taxon>Eubacteriales</taxon>
        <taxon>Proteinivoracaceae</taxon>
        <taxon>Anaerobranca</taxon>
    </lineage>
</organism>
<accession>A0A1I0BQP6</accession>
<feature type="transmembrane region" description="Helical" evidence="1">
    <location>
        <begin position="34"/>
        <end position="55"/>
    </location>
</feature>